<evidence type="ECO:0000259" key="7">
    <source>
        <dbReference type="Pfam" id="PF25967"/>
    </source>
</evidence>
<proteinExistence type="inferred from homology"/>
<dbReference type="GO" id="GO:0022857">
    <property type="term" value="F:transmembrane transporter activity"/>
    <property type="evidence" value="ECO:0007669"/>
    <property type="project" value="InterPro"/>
</dbReference>
<dbReference type="AlphaFoldDB" id="A0AAE5ZH08"/>
<feature type="domain" description="Multidrug resistance protein MdtA-like alpha-helical hairpin" evidence="4">
    <location>
        <begin position="108"/>
        <end position="177"/>
    </location>
</feature>
<dbReference type="FunFam" id="2.40.420.20:FF:000001">
    <property type="entry name" value="Efflux RND transporter periplasmic adaptor subunit"/>
    <property type="match status" value="1"/>
</dbReference>
<dbReference type="Pfam" id="PF25876">
    <property type="entry name" value="HH_MFP_RND"/>
    <property type="match status" value="1"/>
</dbReference>
<dbReference type="GO" id="GO:0005886">
    <property type="term" value="C:plasma membrane"/>
    <property type="evidence" value="ECO:0007669"/>
    <property type="project" value="UniProtKB-SubCell"/>
</dbReference>
<feature type="domain" description="Multidrug resistance protein MdtA-like beta-barrel" evidence="6">
    <location>
        <begin position="213"/>
        <end position="301"/>
    </location>
</feature>
<evidence type="ECO:0000259" key="4">
    <source>
        <dbReference type="Pfam" id="PF25876"/>
    </source>
</evidence>
<dbReference type="InterPro" id="IPR006143">
    <property type="entry name" value="RND_pump_MFP"/>
</dbReference>
<feature type="domain" description="Multidrug resistance protein MdtA-like barrel-sandwich hybrid" evidence="5">
    <location>
        <begin position="68"/>
        <end position="202"/>
    </location>
</feature>
<sequence>MAGEGSVNTAFHWRGALWLVCVMTLAACGKDKPAPSAPPAAEVGTMTVAPRDVPIVYDFVGQTQSSQQVEIRARVNGFLDRRVYTEGAVVKAGETMFLMDPKPFAAALDAANAEMAQQVARLKTANADLARVRPLAERNALSQRDLDDAVGKQQAAAAAVEAARANVTNARLNLGYTTIKSPVTGVSSFAKKQAGSYIDPSNSLLTYVAKLDPMWVNFSLSENEVLSSRSEQESGALKFPPKGAFDVVIVMADGSQFPHHGKITFADASFSAETGTYMIRAEVANPDGTLRPGQFVRVKLHGAERTKAVAVPQEAVIQGPRGQMVWVVGADNKAHQRVVDVGQWTGDNWVIRSGLKPGERVVVSGGLRLAPDAPVKATEVASGQKPPAGAAPASAPGAPGASSPAQAKSTQSAGSKP</sequence>
<dbReference type="SUPFAM" id="SSF111369">
    <property type="entry name" value="HlyD-like secretion proteins"/>
    <property type="match status" value="1"/>
</dbReference>
<dbReference type="Pfam" id="PF25944">
    <property type="entry name" value="Beta-barrel_RND"/>
    <property type="match status" value="1"/>
</dbReference>
<dbReference type="Proteomes" id="UP000296079">
    <property type="component" value="Chromosome 1"/>
</dbReference>
<reference evidence="8 9" key="1">
    <citation type="submission" date="2019-04" db="EMBL/GenBank/DDBJ databases">
        <title>Long-read de novo sequencing of Cupriavidus necator H16.</title>
        <authorList>
            <person name="Little G.T."/>
            <person name="Ehsaan M."/>
            <person name="Arenas-Lopez C."/>
            <person name="Jawed K."/>
            <person name="Winzer K."/>
            <person name="Kovacs K."/>
            <person name="Malys N."/>
            <person name="Minton N.P."/>
        </authorList>
    </citation>
    <scope>NUCLEOTIDE SEQUENCE [LARGE SCALE GENOMIC DNA]</scope>
    <source>
        <strain evidence="8 9">H16</strain>
    </source>
</reference>
<dbReference type="InterPro" id="IPR058625">
    <property type="entry name" value="MdtA-like_BSH"/>
</dbReference>
<evidence type="ECO:0000313" key="9">
    <source>
        <dbReference type="Proteomes" id="UP000296079"/>
    </source>
</evidence>
<evidence type="ECO:0000259" key="5">
    <source>
        <dbReference type="Pfam" id="PF25917"/>
    </source>
</evidence>
<evidence type="ECO:0000256" key="1">
    <source>
        <dbReference type="ARBA" id="ARBA00004196"/>
    </source>
</evidence>
<dbReference type="PANTHER" id="PTHR30158">
    <property type="entry name" value="ACRA/E-RELATED COMPONENT OF DRUG EFFLUX TRANSPORTER"/>
    <property type="match status" value="1"/>
</dbReference>
<name>A0AAE5ZH08_CUPNH</name>
<protein>
    <submittedName>
        <fullName evidence="8">Efflux RND transporter periplasmic adaptor subunit</fullName>
    </submittedName>
</protein>
<evidence type="ECO:0000256" key="3">
    <source>
        <dbReference type="SAM" id="MobiDB-lite"/>
    </source>
</evidence>
<gene>
    <name evidence="8" type="ORF">E6A55_17125</name>
</gene>
<organism evidence="8 9">
    <name type="scientific">Cupriavidus necator (strain ATCC 17699 / DSM 428 / KCTC 22496 / NCIMB 10442 / H16 / Stanier 337)</name>
    <name type="common">Ralstonia eutropha</name>
    <dbReference type="NCBI Taxonomy" id="381666"/>
    <lineage>
        <taxon>Bacteria</taxon>
        <taxon>Pseudomonadati</taxon>
        <taxon>Pseudomonadota</taxon>
        <taxon>Betaproteobacteria</taxon>
        <taxon>Burkholderiales</taxon>
        <taxon>Burkholderiaceae</taxon>
        <taxon>Cupriavidus</taxon>
    </lineage>
</organism>
<dbReference type="EMBL" id="CP039287">
    <property type="protein sequence ID" value="QCC02181.1"/>
    <property type="molecule type" value="Genomic_DNA"/>
</dbReference>
<feature type="region of interest" description="Disordered" evidence="3">
    <location>
        <begin position="375"/>
        <end position="417"/>
    </location>
</feature>
<evidence type="ECO:0000313" key="8">
    <source>
        <dbReference type="EMBL" id="QCC02181.1"/>
    </source>
</evidence>
<feature type="compositionally biased region" description="Low complexity" evidence="3">
    <location>
        <begin position="381"/>
        <end position="409"/>
    </location>
</feature>
<dbReference type="Pfam" id="PF25967">
    <property type="entry name" value="RND-MFP_C"/>
    <property type="match status" value="1"/>
</dbReference>
<dbReference type="Gene3D" id="1.10.287.470">
    <property type="entry name" value="Helix hairpin bin"/>
    <property type="match status" value="1"/>
</dbReference>
<comment type="subcellular location">
    <subcellularLocation>
        <location evidence="1">Cell envelope</location>
    </subcellularLocation>
</comment>
<dbReference type="InterPro" id="IPR058624">
    <property type="entry name" value="MdtA-like_HH"/>
</dbReference>
<dbReference type="Gene3D" id="2.40.420.20">
    <property type="match status" value="1"/>
</dbReference>
<dbReference type="InterPro" id="IPR058627">
    <property type="entry name" value="MdtA-like_C"/>
</dbReference>
<evidence type="ECO:0000259" key="6">
    <source>
        <dbReference type="Pfam" id="PF25944"/>
    </source>
</evidence>
<accession>A0AAE5ZH08</accession>
<evidence type="ECO:0000256" key="2">
    <source>
        <dbReference type="ARBA" id="ARBA00009477"/>
    </source>
</evidence>
<dbReference type="Pfam" id="PF25917">
    <property type="entry name" value="BSH_RND"/>
    <property type="match status" value="1"/>
</dbReference>
<dbReference type="GO" id="GO:0046677">
    <property type="term" value="P:response to antibiotic"/>
    <property type="evidence" value="ECO:0007669"/>
    <property type="project" value="TreeGrafter"/>
</dbReference>
<dbReference type="Gene3D" id="2.40.30.170">
    <property type="match status" value="1"/>
</dbReference>
<dbReference type="Gene3D" id="2.40.50.100">
    <property type="match status" value="1"/>
</dbReference>
<dbReference type="InterPro" id="IPR058626">
    <property type="entry name" value="MdtA-like_b-barrel"/>
</dbReference>
<comment type="similarity">
    <text evidence="2">Belongs to the membrane fusion protein (MFP) (TC 8.A.1) family.</text>
</comment>
<feature type="domain" description="Multidrug resistance protein MdtA-like C-terminal permuted SH3" evidence="7">
    <location>
        <begin position="308"/>
        <end position="366"/>
    </location>
</feature>
<dbReference type="NCBIfam" id="TIGR01730">
    <property type="entry name" value="RND_mfp"/>
    <property type="match status" value="1"/>
</dbReference>